<feature type="non-terminal residue" evidence="5">
    <location>
        <position position="131"/>
    </location>
</feature>
<keyword evidence="6" id="KW-1185">Reference proteome</keyword>
<feature type="region of interest" description="Disordered" evidence="3">
    <location>
        <begin position="1"/>
        <end position="24"/>
    </location>
</feature>
<dbReference type="Proteomes" id="UP001529510">
    <property type="component" value="Unassembled WGS sequence"/>
</dbReference>
<name>A0ABD0N8N2_CIRMR</name>
<sequence length="131" mass="14256">SSPSHSLSGGYTKSSSSSTSSGYDYTHDAEAAHMAATAILNLPENLSTRQPDQASKDMDIEVDENGTLDLSMKKPKRDGVRSPDPSSSSSSSSQHHGVTSPHSSHTYKQEEWEGPLDYTKSNRQKEEEPEE</sequence>
<comment type="subcellular location">
    <subcellularLocation>
        <location evidence="1">Nucleus</location>
    </subcellularLocation>
</comment>
<comment type="caution">
    <text evidence="5">The sequence shown here is derived from an EMBL/GenBank/DDBJ whole genome shotgun (WGS) entry which is preliminary data.</text>
</comment>
<dbReference type="PANTHER" id="PTHR10816">
    <property type="entry name" value="MYELIN TRANSCRIPTION FACTOR 1-RELATED"/>
    <property type="match status" value="1"/>
</dbReference>
<dbReference type="Pfam" id="PF08474">
    <property type="entry name" value="MYT1"/>
    <property type="match status" value="1"/>
</dbReference>
<feature type="region of interest" description="Disordered" evidence="3">
    <location>
        <begin position="43"/>
        <end position="131"/>
    </location>
</feature>
<dbReference type="EMBL" id="JAMKFB020000023">
    <property type="protein sequence ID" value="KAL0157993.1"/>
    <property type="molecule type" value="Genomic_DNA"/>
</dbReference>
<accession>A0ABD0N8N2</accession>
<feature type="compositionally biased region" description="Polar residues" evidence="3">
    <location>
        <begin position="44"/>
        <end position="53"/>
    </location>
</feature>
<dbReference type="InterPro" id="IPR013681">
    <property type="entry name" value="Myelin_TF"/>
</dbReference>
<evidence type="ECO:0000313" key="5">
    <source>
        <dbReference type="EMBL" id="KAL0157993.1"/>
    </source>
</evidence>
<dbReference type="PANTHER" id="PTHR10816:SF10">
    <property type="entry name" value="MYELIN TRANSCRIPTION FACTOR 1"/>
    <property type="match status" value="1"/>
</dbReference>
<evidence type="ECO:0000256" key="1">
    <source>
        <dbReference type="ARBA" id="ARBA00004123"/>
    </source>
</evidence>
<protein>
    <recommendedName>
        <fullName evidence="4">Myelin transcription factor 1 domain-containing protein</fullName>
    </recommendedName>
</protein>
<proteinExistence type="predicted"/>
<organism evidence="5 6">
    <name type="scientific">Cirrhinus mrigala</name>
    <name type="common">Mrigala</name>
    <dbReference type="NCBI Taxonomy" id="683832"/>
    <lineage>
        <taxon>Eukaryota</taxon>
        <taxon>Metazoa</taxon>
        <taxon>Chordata</taxon>
        <taxon>Craniata</taxon>
        <taxon>Vertebrata</taxon>
        <taxon>Euteleostomi</taxon>
        <taxon>Actinopterygii</taxon>
        <taxon>Neopterygii</taxon>
        <taxon>Teleostei</taxon>
        <taxon>Ostariophysi</taxon>
        <taxon>Cypriniformes</taxon>
        <taxon>Cyprinidae</taxon>
        <taxon>Labeoninae</taxon>
        <taxon>Labeonini</taxon>
        <taxon>Cirrhinus</taxon>
    </lineage>
</organism>
<evidence type="ECO:0000256" key="3">
    <source>
        <dbReference type="SAM" id="MobiDB-lite"/>
    </source>
</evidence>
<evidence type="ECO:0000259" key="4">
    <source>
        <dbReference type="Pfam" id="PF08474"/>
    </source>
</evidence>
<dbReference type="AlphaFoldDB" id="A0ABD0N8N2"/>
<evidence type="ECO:0000256" key="2">
    <source>
        <dbReference type="ARBA" id="ARBA00023242"/>
    </source>
</evidence>
<feature type="non-terminal residue" evidence="5">
    <location>
        <position position="1"/>
    </location>
</feature>
<feature type="domain" description="Myelin transcription factor 1" evidence="4">
    <location>
        <begin position="1"/>
        <end position="130"/>
    </location>
</feature>
<gene>
    <name evidence="5" type="ORF">M9458_046069</name>
</gene>
<evidence type="ECO:0000313" key="6">
    <source>
        <dbReference type="Proteomes" id="UP001529510"/>
    </source>
</evidence>
<reference evidence="5 6" key="1">
    <citation type="submission" date="2024-05" db="EMBL/GenBank/DDBJ databases">
        <title>Genome sequencing and assembly of Indian major carp, Cirrhinus mrigala (Hamilton, 1822).</title>
        <authorList>
            <person name="Mohindra V."/>
            <person name="Chowdhury L.M."/>
            <person name="Lal K."/>
            <person name="Jena J.K."/>
        </authorList>
    </citation>
    <scope>NUCLEOTIDE SEQUENCE [LARGE SCALE GENOMIC DNA]</scope>
    <source>
        <strain evidence="5">CM1030</strain>
        <tissue evidence="5">Blood</tissue>
    </source>
</reference>
<dbReference type="GO" id="GO:0005634">
    <property type="term" value="C:nucleus"/>
    <property type="evidence" value="ECO:0007669"/>
    <property type="project" value="UniProtKB-SubCell"/>
</dbReference>
<keyword evidence="2" id="KW-0539">Nucleus</keyword>
<feature type="compositionally biased region" description="Polar residues" evidence="3">
    <location>
        <begin position="94"/>
        <end position="106"/>
    </location>
</feature>